<gene>
    <name evidence="9" type="primary">RE1</name>
    <name evidence="9" type="ORF">SNAT2548_LOCUS20512</name>
</gene>
<dbReference type="PROSITE" id="PS50158">
    <property type="entry name" value="ZF_CCHC"/>
    <property type="match status" value="1"/>
</dbReference>
<keyword evidence="2" id="KW-0548">Nucleotidyltransferase</keyword>
<evidence type="ECO:0000256" key="2">
    <source>
        <dbReference type="ARBA" id="ARBA00022695"/>
    </source>
</evidence>
<feature type="compositionally biased region" description="Low complexity" evidence="6">
    <location>
        <begin position="306"/>
        <end position="321"/>
    </location>
</feature>
<feature type="domain" description="Integrase catalytic" evidence="8">
    <location>
        <begin position="662"/>
        <end position="850"/>
    </location>
</feature>
<dbReference type="GO" id="GO:0003676">
    <property type="term" value="F:nucleic acid binding"/>
    <property type="evidence" value="ECO:0007669"/>
    <property type="project" value="InterPro"/>
</dbReference>
<dbReference type="InterPro" id="IPR001878">
    <property type="entry name" value="Znf_CCHC"/>
</dbReference>
<organism evidence="9 10">
    <name type="scientific">Symbiodinium natans</name>
    <dbReference type="NCBI Taxonomy" id="878477"/>
    <lineage>
        <taxon>Eukaryota</taxon>
        <taxon>Sar</taxon>
        <taxon>Alveolata</taxon>
        <taxon>Dinophyceae</taxon>
        <taxon>Suessiales</taxon>
        <taxon>Symbiodiniaceae</taxon>
        <taxon>Symbiodinium</taxon>
    </lineage>
</organism>
<dbReference type="PANTHER" id="PTHR37984">
    <property type="entry name" value="PROTEIN CBG26694"/>
    <property type="match status" value="1"/>
</dbReference>
<dbReference type="SUPFAM" id="SSF57756">
    <property type="entry name" value="Retrovirus zinc finger-like domains"/>
    <property type="match status" value="1"/>
</dbReference>
<protein>
    <submittedName>
        <fullName evidence="9">RE1 protein</fullName>
    </submittedName>
</protein>
<dbReference type="GO" id="GO:0016779">
    <property type="term" value="F:nucleotidyltransferase activity"/>
    <property type="evidence" value="ECO:0007669"/>
    <property type="project" value="UniProtKB-KW"/>
</dbReference>
<proteinExistence type="predicted"/>
<keyword evidence="10" id="KW-1185">Reference proteome</keyword>
<keyword evidence="5" id="KW-0479">Metal-binding</keyword>
<keyword evidence="4" id="KW-0378">Hydrolase</keyword>
<feature type="compositionally biased region" description="Polar residues" evidence="6">
    <location>
        <begin position="1515"/>
        <end position="1526"/>
    </location>
</feature>
<keyword evidence="3" id="KW-0540">Nuclease</keyword>
<dbReference type="SUPFAM" id="SSF53098">
    <property type="entry name" value="Ribonuclease H-like"/>
    <property type="match status" value="1"/>
</dbReference>
<dbReference type="InterPro" id="IPR001584">
    <property type="entry name" value="Integrase_cat-core"/>
</dbReference>
<dbReference type="PROSITE" id="PS50994">
    <property type="entry name" value="INTEGRASE"/>
    <property type="match status" value="1"/>
</dbReference>
<evidence type="ECO:0000256" key="6">
    <source>
        <dbReference type="SAM" id="MobiDB-lite"/>
    </source>
</evidence>
<evidence type="ECO:0000256" key="4">
    <source>
        <dbReference type="ARBA" id="ARBA00022759"/>
    </source>
</evidence>
<name>A0A812Q880_9DINO</name>
<evidence type="ECO:0000256" key="3">
    <source>
        <dbReference type="ARBA" id="ARBA00022722"/>
    </source>
</evidence>
<dbReference type="Gene3D" id="2.40.70.10">
    <property type="entry name" value="Acid Proteases"/>
    <property type="match status" value="1"/>
</dbReference>
<feature type="region of interest" description="Disordered" evidence="6">
    <location>
        <begin position="900"/>
        <end position="924"/>
    </location>
</feature>
<feature type="region of interest" description="Disordered" evidence="6">
    <location>
        <begin position="297"/>
        <end position="321"/>
    </location>
</feature>
<dbReference type="GO" id="GO:0015074">
    <property type="term" value="P:DNA integration"/>
    <property type="evidence" value="ECO:0007669"/>
    <property type="project" value="InterPro"/>
</dbReference>
<dbReference type="GO" id="GO:0004519">
    <property type="term" value="F:endonuclease activity"/>
    <property type="evidence" value="ECO:0007669"/>
    <property type="project" value="UniProtKB-KW"/>
</dbReference>
<dbReference type="OrthoDB" id="441285at2759"/>
<dbReference type="GO" id="GO:0008270">
    <property type="term" value="F:zinc ion binding"/>
    <property type="evidence" value="ECO:0007669"/>
    <property type="project" value="UniProtKB-KW"/>
</dbReference>
<dbReference type="InterPro" id="IPR012337">
    <property type="entry name" value="RNaseH-like_sf"/>
</dbReference>
<keyword evidence="5" id="KW-0862">Zinc</keyword>
<keyword evidence="4" id="KW-0255">Endonuclease</keyword>
<dbReference type="SMART" id="SM00343">
    <property type="entry name" value="ZnF_C2HC"/>
    <property type="match status" value="1"/>
</dbReference>
<reference evidence="9" key="1">
    <citation type="submission" date="2021-02" db="EMBL/GenBank/DDBJ databases">
        <authorList>
            <person name="Dougan E. K."/>
            <person name="Rhodes N."/>
            <person name="Thang M."/>
            <person name="Chan C."/>
        </authorList>
    </citation>
    <scope>NUCLEOTIDE SEQUENCE</scope>
</reference>
<evidence type="ECO:0000313" key="9">
    <source>
        <dbReference type="EMBL" id="CAE7375472.1"/>
    </source>
</evidence>
<dbReference type="InterPro" id="IPR050951">
    <property type="entry name" value="Retrovirus_Pol_polyprotein"/>
</dbReference>
<feature type="compositionally biased region" description="Basic and acidic residues" evidence="6">
    <location>
        <begin position="1"/>
        <end position="14"/>
    </location>
</feature>
<evidence type="ECO:0000256" key="5">
    <source>
        <dbReference type="PROSITE-ProRule" id="PRU00047"/>
    </source>
</evidence>
<accession>A0A812Q880</accession>
<dbReference type="Gene3D" id="4.10.60.10">
    <property type="entry name" value="Zinc finger, CCHC-type"/>
    <property type="match status" value="1"/>
</dbReference>
<comment type="caution">
    <text evidence="9">The sequence shown here is derived from an EMBL/GenBank/DDBJ whole genome shotgun (WGS) entry which is preliminary data.</text>
</comment>
<keyword evidence="1" id="KW-0808">Transferase</keyword>
<feature type="compositionally biased region" description="Basic residues" evidence="6">
    <location>
        <begin position="1502"/>
        <end position="1511"/>
    </location>
</feature>
<dbReference type="InterPro" id="IPR036875">
    <property type="entry name" value="Znf_CCHC_sf"/>
</dbReference>
<evidence type="ECO:0000313" key="10">
    <source>
        <dbReference type="Proteomes" id="UP000604046"/>
    </source>
</evidence>
<sequence length="1609" mass="177704">MSGADERSLKRFNGEEDDPGRQLRRWRAWAEAKMYTMDKLTNKQQGPFLYTLLDGKALEAVEHLELSSLQVEDGASKILAVLKERFPEKEAHDQMGEALGEVFGLAARENETVQQWTARVAEVFTKCHRKADVKFPSPAQGWIALNCAGFSEEQKAIIKAKAQGKLDLESVTSAMRSCFPLYKAGSKAKRPTTAFLAEPSEIDETIEAPEDFADVEAFLADHQLGSDPDESIPENEAAEALAATWKERRAEIARFKKDRKFDSAQHSKKSFRVEIEELKRRTRCRKCGRVGHWARECRSGGGKGGSSSSAASRPTASSTTGVVEAQLVEQEVSLAQYEVDPAEEPSDVMFVGMAQVAAQAGVPVLAAGLVSSPGFGVVDSGCGRTLIGKDTLQQLEAKIGSMIGKTLETYQATSSFRFGNGATEVSSMAVKIPVGIGGVPGIIDAAVIQGRAPLLLGRPTLEKLQVSLNFGNKTMRFLNAQEAVPMKVNDAGQLLIDILSYPSRMVAHKPVLPAADSVEASGCKNDVAQVAVAELFSPPRLTEQARQHGATGLAFDIKQGCDLGCRSTQKEVDQLLEEARPALLTASPPCIHCGDWDSLHMIHRTPLERARMLMVSRQQFRFCAQQIQRQLARGGHFLLEHPERGPVPDATGISTSRAMQVRGVIPWTGLPWNANASQEALSKEHLRSRDNTKRLQQMSNLKIPKNSSQKIPCVNMVDFATSLQVMVPLHRTETGETTRDALRDRWVSWAGPPQTLCLDPSQPNLSQVLGAFCNNTGIDMRHTAADAHWQLGKVERHGQWLCRVFQRVLDEIRPQSEPEWRDCLSHAQSAKNTLLTEAGASPYQLVFGRNPRVPTDLMQEAPHLGAVDAEQAEPATVAEFPESELLGVKTLLEKGQFPKSQFVDVTQESRPPEASEEAQATVDEPSQGLAGLNAAQWLEQHRQTAAGTESPKAPEVSCSAPALFCQETLDMEHLHSSHVEILMAAFLQKRAQKELPATGNTPDMQRRIDEAKLVERETVSGKAAVRVHTGAKAREIKEKFGHRFIGSRFVVTNKVDEEGSRVKARWCLLGHNDPDFHQKIASGECHSPTMHQLSRIPGVDPSAVIEIVGNLYGANDAPAQWYKEFDAQAQAAGFQRSIFDPCLYYYREPQRGLTGILGAHVDDTITGGEGEAYNRAIQRLKARFQYRKWRQGSGEFCGVQYFQDPESKEITYDQKAYAQNIRPIAMTKDRQKQRKQLATEREITALRAVNGALNWLASQTRPDISVQASFSQQAFPSPTVEHLLSANEAVHRARQYSDVALTVRHVPWEDLNIVFHSDAGFANASQGKTQAGYILAFTTSQLAKDQPSVWSPFCWKSYKMSRVVASTLAGETQSFATASGISEWMSLMVSEAKHGCFDLRACEDHLRCVPITGVTDCKSLFDALNTPTSPGKIEDKRVAIDLAIVRQSMSRCGLQVRWCPTQLMIADGLTKNQADPADLMRALLANGVYQLSNEAEVLAQKKAQRDRRVQRKPLGSTNSPNYEQSQTPGAVFRKVYLDHEATSYHSPEEEHIVQGKAVRRTSFDARSGKVLASEDLQESLLCEKQWLSSPVSLLRTEIWYERVVPGSRV</sequence>
<dbReference type="InterPro" id="IPR036397">
    <property type="entry name" value="RNaseH_sf"/>
</dbReference>
<feature type="domain" description="CCHC-type" evidence="7">
    <location>
        <begin position="283"/>
        <end position="299"/>
    </location>
</feature>
<evidence type="ECO:0000256" key="1">
    <source>
        <dbReference type="ARBA" id="ARBA00022679"/>
    </source>
</evidence>
<keyword evidence="5" id="KW-0863">Zinc-finger</keyword>
<feature type="region of interest" description="Disordered" evidence="6">
    <location>
        <begin position="1"/>
        <end position="23"/>
    </location>
</feature>
<dbReference type="InterPro" id="IPR021109">
    <property type="entry name" value="Peptidase_aspartic_dom_sf"/>
</dbReference>
<evidence type="ECO:0000259" key="7">
    <source>
        <dbReference type="PROSITE" id="PS50158"/>
    </source>
</evidence>
<dbReference type="PANTHER" id="PTHR37984:SF5">
    <property type="entry name" value="PROTEIN NYNRIN-LIKE"/>
    <property type="match status" value="1"/>
</dbReference>
<dbReference type="Gene3D" id="3.30.420.10">
    <property type="entry name" value="Ribonuclease H-like superfamily/Ribonuclease H"/>
    <property type="match status" value="1"/>
</dbReference>
<evidence type="ECO:0000259" key="8">
    <source>
        <dbReference type="PROSITE" id="PS50994"/>
    </source>
</evidence>
<dbReference type="Pfam" id="PF00098">
    <property type="entry name" value="zf-CCHC"/>
    <property type="match status" value="1"/>
</dbReference>
<feature type="region of interest" description="Disordered" evidence="6">
    <location>
        <begin position="1501"/>
        <end position="1526"/>
    </location>
</feature>
<dbReference type="Proteomes" id="UP000604046">
    <property type="component" value="Unassembled WGS sequence"/>
</dbReference>
<dbReference type="EMBL" id="CAJNDS010002212">
    <property type="protein sequence ID" value="CAE7375472.1"/>
    <property type="molecule type" value="Genomic_DNA"/>
</dbReference>